<dbReference type="GeneID" id="59331567"/>
<dbReference type="Pfam" id="PF13639">
    <property type="entry name" value="zf-RING_2"/>
    <property type="match status" value="2"/>
</dbReference>
<accession>A0A8H6CC50</accession>
<dbReference type="GO" id="GO:0008270">
    <property type="term" value="F:zinc ion binding"/>
    <property type="evidence" value="ECO:0007669"/>
    <property type="project" value="UniProtKB-KW"/>
</dbReference>
<keyword evidence="2 4" id="KW-0863">Zinc-finger</keyword>
<evidence type="ECO:0000256" key="4">
    <source>
        <dbReference type="PROSITE-ProRule" id="PRU00175"/>
    </source>
</evidence>
<name>A0A8H6CC50_9LECA</name>
<evidence type="ECO:0000256" key="2">
    <source>
        <dbReference type="ARBA" id="ARBA00022771"/>
    </source>
</evidence>
<dbReference type="EMBL" id="JACCJB010000016">
    <property type="protein sequence ID" value="KAF6220722.1"/>
    <property type="molecule type" value="Genomic_DNA"/>
</dbReference>
<feature type="region of interest" description="Disordered" evidence="5">
    <location>
        <begin position="1"/>
        <end position="60"/>
    </location>
</feature>
<evidence type="ECO:0000256" key="5">
    <source>
        <dbReference type="SAM" id="MobiDB-lite"/>
    </source>
</evidence>
<gene>
    <name evidence="7" type="ORF">HO133_003155</name>
</gene>
<dbReference type="PANTHER" id="PTHR22765">
    <property type="entry name" value="RING FINGER AND PROTEASE ASSOCIATED DOMAIN-CONTAINING"/>
    <property type="match status" value="1"/>
</dbReference>
<evidence type="ECO:0000256" key="3">
    <source>
        <dbReference type="ARBA" id="ARBA00022833"/>
    </source>
</evidence>
<keyword evidence="8" id="KW-1185">Reference proteome</keyword>
<dbReference type="AlphaFoldDB" id="A0A8H6CC50"/>
<evidence type="ECO:0000313" key="8">
    <source>
        <dbReference type="Proteomes" id="UP000593566"/>
    </source>
</evidence>
<dbReference type="InterPro" id="IPR013083">
    <property type="entry name" value="Znf_RING/FYVE/PHD"/>
</dbReference>
<organism evidence="7 8">
    <name type="scientific">Letharia lupina</name>
    <dbReference type="NCBI Taxonomy" id="560253"/>
    <lineage>
        <taxon>Eukaryota</taxon>
        <taxon>Fungi</taxon>
        <taxon>Dikarya</taxon>
        <taxon>Ascomycota</taxon>
        <taxon>Pezizomycotina</taxon>
        <taxon>Lecanoromycetes</taxon>
        <taxon>OSLEUM clade</taxon>
        <taxon>Lecanoromycetidae</taxon>
        <taxon>Lecanorales</taxon>
        <taxon>Lecanorineae</taxon>
        <taxon>Parmeliaceae</taxon>
        <taxon>Letharia</taxon>
    </lineage>
</organism>
<dbReference type="RefSeq" id="XP_037150157.1">
    <property type="nucleotide sequence ID" value="XM_037294079.1"/>
</dbReference>
<keyword evidence="3" id="KW-0862">Zinc</keyword>
<dbReference type="GO" id="GO:0061630">
    <property type="term" value="F:ubiquitin protein ligase activity"/>
    <property type="evidence" value="ECO:0007669"/>
    <property type="project" value="TreeGrafter"/>
</dbReference>
<dbReference type="PROSITE" id="PS50089">
    <property type="entry name" value="ZF_RING_2"/>
    <property type="match status" value="2"/>
</dbReference>
<evidence type="ECO:0000313" key="7">
    <source>
        <dbReference type="EMBL" id="KAF6220722.1"/>
    </source>
</evidence>
<dbReference type="SUPFAM" id="SSF57850">
    <property type="entry name" value="RING/U-box"/>
    <property type="match status" value="2"/>
</dbReference>
<comment type="caution">
    <text evidence="7">The sequence shown here is derived from an EMBL/GenBank/DDBJ whole genome shotgun (WGS) entry which is preliminary data.</text>
</comment>
<sequence length="522" mass="58288">MADRLGPHVIEDHLDPDTAQLSLNAGSDSEQLSTAESERPSPPETQSLPIPETEPSRARRLFPSSRSVAAAFLESLPIVKPENLPENSQDCHICKERFDNQDPGVVENNEFAVKLPCNHIMGSRCLAKWFEGNNSCPMCRATSFSQDVSPHAELLGALNLHLLSWSAASRHLAREEQRETLAASVSINELDMRSLSALAAENTGHLTRLSEIQAGPENEESWAETARIGGRIRANDARLRQIEGRIRFQRRGAQAWLGNIKFETLTNPENELGSLTLRINELTAKGPESTKVMDLPSVSERSAHIESAPRDNPVVLANVRANIRGAFGFDAPGPVSQHQDSDRSINRSQLRDRRNEIRSRLAQARVDAMDTGALETSNIRAKTFLESLPVLSLTDLLEDKHDCPICIEPYQDLQHSESPVRLPCNHIIGKDCLLSWLTSSALNTKNNTCPICRAVLFERNKVALKDQLGILRRSLSHFRNAHGPRISMDETLRRNEEHERTHDHITQASAARWRLMQAHNIQ</sequence>
<feature type="domain" description="RING-type" evidence="6">
    <location>
        <begin position="403"/>
        <end position="453"/>
    </location>
</feature>
<dbReference type="PANTHER" id="PTHR22765:SF434">
    <property type="entry name" value="GB|AAD18119.1-RELATED"/>
    <property type="match status" value="1"/>
</dbReference>
<dbReference type="InterPro" id="IPR011016">
    <property type="entry name" value="Znf_RING-CH"/>
</dbReference>
<dbReference type="Gene3D" id="3.30.40.10">
    <property type="entry name" value="Zinc/RING finger domain, C3HC4 (zinc finger)"/>
    <property type="match status" value="2"/>
</dbReference>
<reference evidence="7 8" key="1">
    <citation type="journal article" date="2020" name="Genomics">
        <title>Complete, high-quality genomes from long-read metagenomic sequencing of two wolf lichen thalli reveals enigmatic genome architecture.</title>
        <authorList>
            <person name="McKenzie S.K."/>
            <person name="Walston R.F."/>
            <person name="Allen J.L."/>
        </authorList>
    </citation>
    <scope>NUCLEOTIDE SEQUENCE [LARGE SCALE GENOMIC DNA]</scope>
    <source>
        <strain evidence="7">WasteWater1</strain>
    </source>
</reference>
<dbReference type="InterPro" id="IPR051826">
    <property type="entry name" value="E3_ubiquitin-ligase_domain"/>
</dbReference>
<dbReference type="SMART" id="SM00744">
    <property type="entry name" value="RINGv"/>
    <property type="match status" value="1"/>
</dbReference>
<dbReference type="SMART" id="SM00184">
    <property type="entry name" value="RING"/>
    <property type="match status" value="2"/>
</dbReference>
<protein>
    <recommendedName>
        <fullName evidence="6">RING-type domain-containing protein</fullName>
    </recommendedName>
</protein>
<feature type="compositionally biased region" description="Basic and acidic residues" evidence="5">
    <location>
        <begin position="1"/>
        <end position="16"/>
    </location>
</feature>
<dbReference type="InterPro" id="IPR001841">
    <property type="entry name" value="Znf_RING"/>
</dbReference>
<dbReference type="GO" id="GO:0006511">
    <property type="term" value="P:ubiquitin-dependent protein catabolic process"/>
    <property type="evidence" value="ECO:0007669"/>
    <property type="project" value="TreeGrafter"/>
</dbReference>
<evidence type="ECO:0000256" key="1">
    <source>
        <dbReference type="ARBA" id="ARBA00022723"/>
    </source>
</evidence>
<keyword evidence="1" id="KW-0479">Metal-binding</keyword>
<dbReference type="Proteomes" id="UP000593566">
    <property type="component" value="Unassembled WGS sequence"/>
</dbReference>
<feature type="domain" description="RING-type" evidence="6">
    <location>
        <begin position="91"/>
        <end position="140"/>
    </location>
</feature>
<evidence type="ECO:0000259" key="6">
    <source>
        <dbReference type="PROSITE" id="PS50089"/>
    </source>
</evidence>
<proteinExistence type="predicted"/>
<feature type="compositionally biased region" description="Polar residues" evidence="5">
    <location>
        <begin position="19"/>
        <end position="35"/>
    </location>
</feature>